<proteinExistence type="predicted"/>
<gene>
    <name evidence="2" type="ORF">QFZ49_005151</name>
</gene>
<name>A0ABU0RT78_9ACTN</name>
<sequence length="304" mass="33822">MAAERTVPSILGFPHRPEWGAAAHRKAVAGHLRRCRESAGVGPRQAARCIGASESTISRMENGLAALKLAEVQRLLDTYGAAEPLERSRIADLVQEAAKPEVWQPYADAAPLALRPLLAMEPAARRIVSYEPQLVPGWLQTEEYAEIVIRAAHPTRPAREIAERVGLRTRRIEMLRRTVTPPVLLAVMDSEVFRRQVGTPGVMYRQIKHLLVLLEELRYRLHLQIAPLSVGAAGAIGHPIVHLRFFTPDYLPDMVYLEQYEGAVYREKPTESERYQAVLNNLCGVSSPAAQTPALLEAALATWR</sequence>
<dbReference type="Gene3D" id="1.10.260.40">
    <property type="entry name" value="lambda repressor-like DNA-binding domains"/>
    <property type="match status" value="1"/>
</dbReference>
<dbReference type="EMBL" id="JAUSZS010000006">
    <property type="protein sequence ID" value="MDQ0935180.1"/>
    <property type="molecule type" value="Genomic_DNA"/>
</dbReference>
<dbReference type="Pfam" id="PF13560">
    <property type="entry name" value="HTH_31"/>
    <property type="match status" value="1"/>
</dbReference>
<keyword evidence="3" id="KW-1185">Reference proteome</keyword>
<dbReference type="CDD" id="cd00093">
    <property type="entry name" value="HTH_XRE"/>
    <property type="match status" value="1"/>
</dbReference>
<dbReference type="RefSeq" id="WP_307628782.1">
    <property type="nucleotide sequence ID" value="NZ_JAUSZS010000006.1"/>
</dbReference>
<evidence type="ECO:0000313" key="2">
    <source>
        <dbReference type="EMBL" id="MDQ0935180.1"/>
    </source>
</evidence>
<dbReference type="InterPro" id="IPR010982">
    <property type="entry name" value="Lambda_DNA-bd_dom_sf"/>
</dbReference>
<feature type="domain" description="HTH cro/C1-type" evidence="1">
    <location>
        <begin position="32"/>
        <end position="85"/>
    </location>
</feature>
<dbReference type="InterPro" id="IPR001387">
    <property type="entry name" value="Cro/C1-type_HTH"/>
</dbReference>
<dbReference type="InterPro" id="IPR043917">
    <property type="entry name" value="DUF5753"/>
</dbReference>
<protein>
    <submittedName>
        <fullName evidence="2">Transcriptional regulator with XRE-family HTH domain</fullName>
    </submittedName>
</protein>
<dbReference type="Pfam" id="PF19054">
    <property type="entry name" value="DUF5753"/>
    <property type="match status" value="1"/>
</dbReference>
<organism evidence="2 3">
    <name type="scientific">Streptomyces turgidiscabies</name>
    <dbReference type="NCBI Taxonomy" id="85558"/>
    <lineage>
        <taxon>Bacteria</taxon>
        <taxon>Bacillati</taxon>
        <taxon>Actinomycetota</taxon>
        <taxon>Actinomycetes</taxon>
        <taxon>Kitasatosporales</taxon>
        <taxon>Streptomycetaceae</taxon>
        <taxon>Streptomyces</taxon>
    </lineage>
</organism>
<dbReference type="SMART" id="SM00530">
    <property type="entry name" value="HTH_XRE"/>
    <property type="match status" value="1"/>
</dbReference>
<dbReference type="Proteomes" id="UP001223072">
    <property type="component" value="Unassembled WGS sequence"/>
</dbReference>
<dbReference type="PROSITE" id="PS50943">
    <property type="entry name" value="HTH_CROC1"/>
    <property type="match status" value="1"/>
</dbReference>
<reference evidence="2 3" key="1">
    <citation type="submission" date="2023-07" db="EMBL/GenBank/DDBJ databases">
        <title>Comparative genomics of wheat-associated soil bacteria to identify genetic determinants of phenazine resistance.</title>
        <authorList>
            <person name="Mouncey N."/>
        </authorList>
    </citation>
    <scope>NUCLEOTIDE SEQUENCE [LARGE SCALE GENOMIC DNA]</scope>
    <source>
        <strain evidence="2 3">W2I16</strain>
    </source>
</reference>
<evidence type="ECO:0000259" key="1">
    <source>
        <dbReference type="PROSITE" id="PS50943"/>
    </source>
</evidence>
<evidence type="ECO:0000313" key="3">
    <source>
        <dbReference type="Proteomes" id="UP001223072"/>
    </source>
</evidence>
<dbReference type="SUPFAM" id="SSF47413">
    <property type="entry name" value="lambda repressor-like DNA-binding domains"/>
    <property type="match status" value="1"/>
</dbReference>
<accession>A0ABU0RT78</accession>
<comment type="caution">
    <text evidence="2">The sequence shown here is derived from an EMBL/GenBank/DDBJ whole genome shotgun (WGS) entry which is preliminary data.</text>
</comment>